<dbReference type="GO" id="GO:0009898">
    <property type="term" value="C:cytoplasmic side of plasma membrane"/>
    <property type="evidence" value="ECO:0007669"/>
    <property type="project" value="UniProtKB-UniRule"/>
</dbReference>
<sequence>MAKNNIITGLDIGTSSVKALSAVPKPDSQDLEVLGCVQVPSFGVRRGVVVKVDEVVKNIVQALSQLQEEVGQKIEDVYTNIGGSHIFSTPSRGTVIVSRADQRISEEDVHRVIQAAQAFSLPSNQEILDIFPQEYIIDSQGQIKEPLDMQGLRLEVKVLALCAFSPYLKNLTSVVLNAGFQISDIIPSSLASSYAVLTPQQKELGVCLVDIGAGTTDLAIYEEGDLVHLAVFPIGSEHITHDLAVGLKTDIEIAEQIKKEFGSCILKGGNKKERVEAPGGQNDGEPLTFYHRLLVNIIEPRVSEIFGLVQKELKNVLLQKTLPAGIVLTGGGAKLPKIVELAKKELKLPVRIGLTRGMAGLAEDPIWSTVSGLVLSGRDLAGGEGRRGPITSRGPVGKFKKIFKIFLP</sequence>
<dbReference type="EMBL" id="PEZD01000007">
    <property type="protein sequence ID" value="PIS17510.1"/>
    <property type="molecule type" value="Genomic_DNA"/>
</dbReference>
<keyword evidence="1 5" id="KW-1003">Cell membrane</keyword>
<dbReference type="CDD" id="cd24048">
    <property type="entry name" value="ASKHA_NBD_FtsA"/>
    <property type="match status" value="1"/>
</dbReference>
<gene>
    <name evidence="5 8" type="primary">ftsA</name>
    <name evidence="8" type="ORF">COT59_00305</name>
</gene>
<dbReference type="InterPro" id="IPR003494">
    <property type="entry name" value="SHS2_FtsA"/>
</dbReference>
<dbReference type="PIRSF" id="PIRSF003101">
    <property type="entry name" value="FtsA"/>
    <property type="match status" value="1"/>
</dbReference>
<keyword evidence="2 5" id="KW-0132">Cell division</keyword>
<evidence type="ECO:0000256" key="4">
    <source>
        <dbReference type="ARBA" id="ARBA00023306"/>
    </source>
</evidence>
<dbReference type="Gene3D" id="3.30.1490.110">
    <property type="match status" value="1"/>
</dbReference>
<dbReference type="SMART" id="SM00842">
    <property type="entry name" value="FtsA"/>
    <property type="match status" value="1"/>
</dbReference>
<comment type="function">
    <text evidence="5 6">Cell division protein that is involved in the assembly of the Z ring. May serve as a membrane anchor for the Z ring.</text>
</comment>
<dbReference type="Gene3D" id="3.30.420.40">
    <property type="match status" value="2"/>
</dbReference>
<comment type="similarity">
    <text evidence="5 6">Belongs to the FtsA/MreB family.</text>
</comment>
<comment type="subcellular location">
    <subcellularLocation>
        <location evidence="5">Cell membrane</location>
        <topology evidence="5">Peripheral membrane protein</topology>
        <orientation evidence="5">Cytoplasmic side</orientation>
    </subcellularLocation>
    <text evidence="5">Localizes to the Z ring in an FtsZ-dependent manner. Targeted to the membrane through a conserved C-terminal amphipathic helix.</text>
</comment>
<proteinExistence type="inferred from homology"/>
<accession>A0A2H0WXV6</accession>
<dbReference type="InterPro" id="IPR020823">
    <property type="entry name" value="Cell_div_FtsA"/>
</dbReference>
<comment type="caution">
    <text evidence="8">The sequence shown here is derived from an EMBL/GenBank/DDBJ whole genome shotgun (WGS) entry which is preliminary data.</text>
</comment>
<dbReference type="GO" id="GO:0043093">
    <property type="term" value="P:FtsZ-dependent cytokinesis"/>
    <property type="evidence" value="ECO:0007669"/>
    <property type="project" value="UniProtKB-UniRule"/>
</dbReference>
<dbReference type="HAMAP" id="MF_02033">
    <property type="entry name" value="FtsA"/>
    <property type="match status" value="1"/>
</dbReference>
<evidence type="ECO:0000256" key="2">
    <source>
        <dbReference type="ARBA" id="ARBA00022618"/>
    </source>
</evidence>
<dbReference type="PANTHER" id="PTHR32432:SF4">
    <property type="entry name" value="CELL DIVISION PROTEIN FTSA"/>
    <property type="match status" value="1"/>
</dbReference>
<evidence type="ECO:0000256" key="1">
    <source>
        <dbReference type="ARBA" id="ARBA00022475"/>
    </source>
</evidence>
<dbReference type="AlphaFoldDB" id="A0A2H0WXV6"/>
<dbReference type="Pfam" id="PF02491">
    <property type="entry name" value="SHS2_FTSA"/>
    <property type="match status" value="1"/>
</dbReference>
<evidence type="ECO:0000313" key="9">
    <source>
        <dbReference type="Proteomes" id="UP000229675"/>
    </source>
</evidence>
<evidence type="ECO:0000256" key="6">
    <source>
        <dbReference type="PIRNR" id="PIRNR003101"/>
    </source>
</evidence>
<keyword evidence="3 5" id="KW-0472">Membrane</keyword>
<protein>
    <recommendedName>
        <fullName evidence="5 6">Cell division protein FtsA</fullName>
    </recommendedName>
</protein>
<organism evidence="8 9">
    <name type="scientific">Candidatus Nealsonbacteria bacterium CG09_land_8_20_14_0_10_42_14</name>
    <dbReference type="NCBI Taxonomy" id="1974707"/>
    <lineage>
        <taxon>Bacteria</taxon>
        <taxon>Candidatus Nealsoniibacteriota</taxon>
    </lineage>
</organism>
<evidence type="ECO:0000313" key="8">
    <source>
        <dbReference type="EMBL" id="PIS17510.1"/>
    </source>
</evidence>
<dbReference type="Proteomes" id="UP000229675">
    <property type="component" value="Unassembled WGS sequence"/>
</dbReference>
<dbReference type="InterPro" id="IPR043129">
    <property type="entry name" value="ATPase_NBD"/>
</dbReference>
<keyword evidence="4 5" id="KW-0131">Cell cycle</keyword>
<dbReference type="InterPro" id="IPR050696">
    <property type="entry name" value="FtsA/MreB"/>
</dbReference>
<dbReference type="GO" id="GO:0032153">
    <property type="term" value="C:cell division site"/>
    <property type="evidence" value="ECO:0007669"/>
    <property type="project" value="UniProtKB-UniRule"/>
</dbReference>
<evidence type="ECO:0000259" key="7">
    <source>
        <dbReference type="SMART" id="SM00842"/>
    </source>
</evidence>
<feature type="domain" description="SHS2" evidence="7">
    <location>
        <begin position="7"/>
        <end position="196"/>
    </location>
</feature>
<evidence type="ECO:0000256" key="3">
    <source>
        <dbReference type="ARBA" id="ARBA00023136"/>
    </source>
</evidence>
<dbReference type="NCBIfam" id="TIGR01174">
    <property type="entry name" value="ftsA"/>
    <property type="match status" value="1"/>
</dbReference>
<evidence type="ECO:0000256" key="5">
    <source>
        <dbReference type="HAMAP-Rule" id="MF_02033"/>
    </source>
</evidence>
<comment type="subunit">
    <text evidence="5">Self-interacts. Interacts with FtsZ.</text>
</comment>
<dbReference type="SUPFAM" id="SSF53067">
    <property type="entry name" value="Actin-like ATPase domain"/>
    <property type="match status" value="2"/>
</dbReference>
<dbReference type="Pfam" id="PF14450">
    <property type="entry name" value="FtsA"/>
    <property type="match status" value="1"/>
</dbReference>
<name>A0A2H0WXV6_9BACT</name>
<reference evidence="9" key="1">
    <citation type="submission" date="2017-09" db="EMBL/GenBank/DDBJ databases">
        <title>Depth-based differentiation of microbial function through sediment-hosted aquifers and enrichment of novel symbionts in the deep terrestrial subsurface.</title>
        <authorList>
            <person name="Probst A.J."/>
            <person name="Ladd B."/>
            <person name="Jarett J.K."/>
            <person name="Geller-Mcgrath D.E."/>
            <person name="Sieber C.M.K."/>
            <person name="Emerson J.B."/>
            <person name="Anantharaman K."/>
            <person name="Thomas B.C."/>
            <person name="Malmstrom R."/>
            <person name="Stieglmeier M."/>
            <person name="Klingl A."/>
            <person name="Woyke T."/>
            <person name="Ryan C.M."/>
            <person name="Banfield J.F."/>
        </authorList>
    </citation>
    <scope>NUCLEOTIDE SEQUENCE [LARGE SCALE GENOMIC DNA]</scope>
</reference>
<dbReference type="PANTHER" id="PTHR32432">
    <property type="entry name" value="CELL DIVISION PROTEIN FTSA-RELATED"/>
    <property type="match status" value="1"/>
</dbReference>